<dbReference type="GO" id="GO:0004322">
    <property type="term" value="F:ferroxidase activity"/>
    <property type="evidence" value="ECO:0007669"/>
    <property type="project" value="EnsemblFungi"/>
</dbReference>
<evidence type="ECO:0000259" key="11">
    <source>
        <dbReference type="Pfam" id="PF00394"/>
    </source>
</evidence>
<keyword evidence="3" id="KW-0813">Transport</keyword>
<evidence type="ECO:0000313" key="15">
    <source>
        <dbReference type="Proteomes" id="UP000189580"/>
    </source>
</evidence>
<evidence type="ECO:0000256" key="5">
    <source>
        <dbReference type="ARBA" id="ARBA00022729"/>
    </source>
</evidence>
<dbReference type="Proteomes" id="UP000189580">
    <property type="component" value="Chromosome a"/>
</dbReference>
<dbReference type="InterPro" id="IPR044130">
    <property type="entry name" value="CuRO_2_Fet3-like"/>
</dbReference>
<dbReference type="InterPro" id="IPR002355">
    <property type="entry name" value="Cu_oxidase_Cu_BS"/>
</dbReference>
<keyword evidence="3" id="KW-0408">Iron</keyword>
<evidence type="ECO:0000256" key="1">
    <source>
        <dbReference type="ARBA" id="ARBA00001935"/>
    </source>
</evidence>
<evidence type="ECO:0000256" key="8">
    <source>
        <dbReference type="ARBA" id="ARBA00023180"/>
    </source>
</evidence>
<feature type="domain" description="Plastocyanin-like" evidence="12">
    <location>
        <begin position="366"/>
        <end position="502"/>
    </location>
</feature>
<dbReference type="InterPro" id="IPR011707">
    <property type="entry name" value="Cu-oxidase-like_N"/>
</dbReference>
<dbReference type="RefSeq" id="XP_018734886.1">
    <property type="nucleotide sequence ID" value="XM_018882615.1"/>
</dbReference>
<feature type="domain" description="Plastocyanin-like" evidence="11">
    <location>
        <begin position="155"/>
        <end position="300"/>
    </location>
</feature>
<dbReference type="KEGG" id="slb:AWJ20_662"/>
<dbReference type="GO" id="GO:0005507">
    <property type="term" value="F:copper ion binding"/>
    <property type="evidence" value="ECO:0007669"/>
    <property type="project" value="InterPro"/>
</dbReference>
<dbReference type="GO" id="GO:0033573">
    <property type="term" value="C:high-affinity iron permease complex"/>
    <property type="evidence" value="ECO:0007669"/>
    <property type="project" value="EnsemblFungi"/>
</dbReference>
<keyword evidence="8" id="KW-0325">Glycoprotein</keyword>
<keyword evidence="7" id="KW-0186">Copper</keyword>
<dbReference type="PROSITE" id="PS00079">
    <property type="entry name" value="MULTICOPPER_OXIDASE1"/>
    <property type="match status" value="1"/>
</dbReference>
<dbReference type="SUPFAM" id="SSF49503">
    <property type="entry name" value="Cupredoxins"/>
    <property type="match status" value="3"/>
</dbReference>
<evidence type="ECO:0000256" key="3">
    <source>
        <dbReference type="ARBA" id="ARBA00022496"/>
    </source>
</evidence>
<dbReference type="FunFam" id="2.60.40.420:FF:000022">
    <property type="entry name" value="FET5p Multicopper oxidase"/>
    <property type="match status" value="1"/>
</dbReference>
<name>A0A167D2U0_9ASCO</name>
<evidence type="ECO:0000256" key="6">
    <source>
        <dbReference type="ARBA" id="ARBA00023002"/>
    </source>
</evidence>
<sequence>MKASSALPLLTAGLSLLVSSVSAAVRTYDFNVTWVNANPDGLHERQVVGINGQWPLPVIEVDKGDRIIVNMHNGLPDRNASIHFHGIFQNGSTEMDGPVMVTQCPVAPGGDITYNFTVDQNGTYWYHSHVDSQYPDGYRQALIVHDKTFPFDYDEDIFVTLSDWYHETIESIDPSFLSLYNPSGAEPIPDSFLFNDTQNSKIPVKPNTTYMLRIINIGAFVAQYFYIEGHNMTIVEVDGVYTEPTPADILYVHVAQRYTVLFTTKDTTDTNYAIVTVADSDLLDTIPPNLTLNHTNWLEYDSKAPFNEANITVDTSDDLDAFDDSTLIPYDHQELLPDPDYEITVNVSMNNLLNGINYAFFNNITYTAPKVPTLFTVMSANESVVEDDAIYGDFTHTFVLKHNEVVQLVVNNNDGGSHPFHLHGHTFQVLSRSPEYDDFTPFDPNNHTDFNDPPIRRDVLVAHPNGNFVIRFAANNPGVWLFHCHIEWHLFQGLALVLVEAPVQLQQTLQIPDDHYAVCDKVNVSSKGNAAGNSIDFFDLSGQNKQVPDLPNGFTARGIVALVFSCISAFLGMGAIVWYGLSDLSLSEVRMLEHIADDAGIEHEPIDPDDVSNHGGRDD</sequence>
<keyword evidence="3" id="KW-0410">Iron transport</keyword>
<dbReference type="PANTHER" id="PTHR11709">
    <property type="entry name" value="MULTI-COPPER OXIDASE"/>
    <property type="match status" value="1"/>
</dbReference>
<proteinExistence type="inferred from homology"/>
<gene>
    <name evidence="14" type="primary">FET3</name>
    <name evidence="14" type="ORF">AWJ20_662</name>
</gene>
<evidence type="ECO:0000256" key="7">
    <source>
        <dbReference type="ARBA" id="ARBA00023008"/>
    </source>
</evidence>
<dbReference type="GO" id="GO:0010106">
    <property type="term" value="P:cellular response to iron ion starvation"/>
    <property type="evidence" value="ECO:0007669"/>
    <property type="project" value="TreeGrafter"/>
</dbReference>
<feature type="domain" description="Plastocyanin-like" evidence="13">
    <location>
        <begin position="31"/>
        <end position="147"/>
    </location>
</feature>
<keyword evidence="4" id="KW-0479">Metal-binding</keyword>
<evidence type="ECO:0000256" key="4">
    <source>
        <dbReference type="ARBA" id="ARBA00022723"/>
    </source>
</evidence>
<dbReference type="InterPro" id="IPR033138">
    <property type="entry name" value="Cu_oxidase_CS"/>
</dbReference>
<dbReference type="Gene3D" id="2.60.40.420">
    <property type="entry name" value="Cupredoxins - blue copper proteins"/>
    <property type="match status" value="3"/>
</dbReference>
<evidence type="ECO:0000256" key="10">
    <source>
        <dbReference type="SAM" id="SignalP"/>
    </source>
</evidence>
<feature type="transmembrane region" description="Helical" evidence="9">
    <location>
        <begin position="559"/>
        <end position="581"/>
    </location>
</feature>
<evidence type="ECO:0000256" key="9">
    <source>
        <dbReference type="SAM" id="Phobius"/>
    </source>
</evidence>
<keyword evidence="5 10" id="KW-0732">Signal</keyword>
<comment type="similarity">
    <text evidence="2">Belongs to the multicopper oxidase family.</text>
</comment>
<dbReference type="CDD" id="cd13851">
    <property type="entry name" value="CuRO_1_Fet3p"/>
    <property type="match status" value="1"/>
</dbReference>
<keyword evidence="3" id="KW-0406">Ion transport</keyword>
<dbReference type="AlphaFoldDB" id="A0A167D2U0"/>
<keyword evidence="9" id="KW-0472">Membrane</keyword>
<dbReference type="InterPro" id="IPR011706">
    <property type="entry name" value="Cu-oxidase_C"/>
</dbReference>
<dbReference type="CDD" id="cd13899">
    <property type="entry name" value="CuRO_3_Fet3p"/>
    <property type="match status" value="1"/>
</dbReference>
<dbReference type="Pfam" id="PF07731">
    <property type="entry name" value="Cu-oxidase_2"/>
    <property type="match status" value="1"/>
</dbReference>
<feature type="chain" id="PRO_5007884987" evidence="10">
    <location>
        <begin position="24"/>
        <end position="619"/>
    </location>
</feature>
<dbReference type="GO" id="GO:0033215">
    <property type="term" value="P:reductive iron assimilation"/>
    <property type="evidence" value="ECO:0007669"/>
    <property type="project" value="EnsemblFungi"/>
</dbReference>
<evidence type="ECO:0000313" key="14">
    <source>
        <dbReference type="EMBL" id="ANB12409.1"/>
    </source>
</evidence>
<organism evidence="14 15">
    <name type="scientific">Sugiyamaella lignohabitans</name>
    <dbReference type="NCBI Taxonomy" id="796027"/>
    <lineage>
        <taxon>Eukaryota</taxon>
        <taxon>Fungi</taxon>
        <taxon>Dikarya</taxon>
        <taxon>Ascomycota</taxon>
        <taxon>Saccharomycotina</taxon>
        <taxon>Dipodascomycetes</taxon>
        <taxon>Dipodascales</taxon>
        <taxon>Trichomonascaceae</taxon>
        <taxon>Sugiyamaella</taxon>
    </lineage>
</organism>
<evidence type="ECO:0000256" key="2">
    <source>
        <dbReference type="ARBA" id="ARBA00010609"/>
    </source>
</evidence>
<reference evidence="14 15" key="1">
    <citation type="submission" date="2016-02" db="EMBL/GenBank/DDBJ databases">
        <title>Complete genome sequence and transcriptome regulation of the pentose utilising yeast Sugiyamaella lignohabitans.</title>
        <authorList>
            <person name="Bellasio M."/>
            <person name="Peymann A."/>
            <person name="Valli M."/>
            <person name="Sipitzky M."/>
            <person name="Graf A."/>
            <person name="Sauer M."/>
            <person name="Marx H."/>
            <person name="Mattanovich D."/>
        </authorList>
    </citation>
    <scope>NUCLEOTIDE SEQUENCE [LARGE SCALE GENOMIC DNA]</scope>
    <source>
        <strain evidence="14 15">CBS 10342</strain>
    </source>
</reference>
<protein>
    <submittedName>
        <fullName evidence="14">Ferroxidase FET3</fullName>
    </submittedName>
</protein>
<dbReference type="Pfam" id="PF07732">
    <property type="entry name" value="Cu-oxidase_3"/>
    <property type="match status" value="1"/>
</dbReference>
<dbReference type="InterPro" id="IPR008972">
    <property type="entry name" value="Cupredoxin"/>
</dbReference>
<dbReference type="Pfam" id="PF00394">
    <property type="entry name" value="Cu-oxidase"/>
    <property type="match status" value="1"/>
</dbReference>
<dbReference type="OrthoDB" id="2121828at2759"/>
<dbReference type="CDD" id="cd13877">
    <property type="entry name" value="CuRO_2_Fet3p_like"/>
    <property type="match status" value="1"/>
</dbReference>
<dbReference type="EMBL" id="CP014501">
    <property type="protein sequence ID" value="ANB12409.1"/>
    <property type="molecule type" value="Genomic_DNA"/>
</dbReference>
<dbReference type="InterPro" id="IPR045087">
    <property type="entry name" value="Cu-oxidase_fam"/>
</dbReference>
<keyword evidence="6" id="KW-0560">Oxidoreductase</keyword>
<dbReference type="InterPro" id="IPR001117">
    <property type="entry name" value="Cu-oxidase_2nd"/>
</dbReference>
<dbReference type="PANTHER" id="PTHR11709:SF361">
    <property type="entry name" value="IRON TRANSPORT MULTICOPPER OXIDASE FET3"/>
    <property type="match status" value="1"/>
</dbReference>
<keyword evidence="15" id="KW-1185">Reference proteome</keyword>
<feature type="signal peptide" evidence="10">
    <location>
        <begin position="1"/>
        <end position="23"/>
    </location>
</feature>
<keyword evidence="9" id="KW-1133">Transmembrane helix</keyword>
<comment type="cofactor">
    <cofactor evidence="1">
        <name>Cu cation</name>
        <dbReference type="ChEBI" id="CHEBI:23378"/>
    </cofactor>
</comment>
<keyword evidence="9" id="KW-0812">Transmembrane</keyword>
<evidence type="ECO:0000259" key="13">
    <source>
        <dbReference type="Pfam" id="PF07732"/>
    </source>
</evidence>
<dbReference type="FunFam" id="2.60.40.420:FF:000024">
    <property type="entry name" value="FET5p Multicopper oxidase"/>
    <property type="match status" value="1"/>
</dbReference>
<dbReference type="GeneID" id="30037719"/>
<evidence type="ECO:0000259" key="12">
    <source>
        <dbReference type="Pfam" id="PF07731"/>
    </source>
</evidence>
<accession>A0A167D2U0</accession>
<dbReference type="PROSITE" id="PS00080">
    <property type="entry name" value="MULTICOPPER_OXIDASE2"/>
    <property type="match status" value="1"/>
</dbReference>